<dbReference type="AlphaFoldDB" id="A0AAV7M3G5"/>
<dbReference type="EMBL" id="JANPWB010000014">
    <property type="protein sequence ID" value="KAJ1097097.1"/>
    <property type="molecule type" value="Genomic_DNA"/>
</dbReference>
<sequence>MVNVNMPEEEQECMVGLEDSVCETFSSVCEITYGAISEREWKEALEEDVELCKVCEALENENFSKLEKV</sequence>
<organism evidence="1 2">
    <name type="scientific">Pleurodeles waltl</name>
    <name type="common">Iberian ribbed newt</name>
    <dbReference type="NCBI Taxonomy" id="8319"/>
    <lineage>
        <taxon>Eukaryota</taxon>
        <taxon>Metazoa</taxon>
        <taxon>Chordata</taxon>
        <taxon>Craniata</taxon>
        <taxon>Vertebrata</taxon>
        <taxon>Euteleostomi</taxon>
        <taxon>Amphibia</taxon>
        <taxon>Batrachia</taxon>
        <taxon>Caudata</taxon>
        <taxon>Salamandroidea</taxon>
        <taxon>Salamandridae</taxon>
        <taxon>Pleurodelinae</taxon>
        <taxon>Pleurodeles</taxon>
    </lineage>
</organism>
<accession>A0AAV7M3G5</accession>
<gene>
    <name evidence="1" type="ORF">NDU88_002224</name>
</gene>
<keyword evidence="2" id="KW-1185">Reference proteome</keyword>
<reference evidence="1" key="1">
    <citation type="journal article" date="2022" name="bioRxiv">
        <title>Sequencing and chromosome-scale assembly of the giantPleurodeles waltlgenome.</title>
        <authorList>
            <person name="Brown T."/>
            <person name="Elewa A."/>
            <person name="Iarovenko S."/>
            <person name="Subramanian E."/>
            <person name="Araus A.J."/>
            <person name="Petzold A."/>
            <person name="Susuki M."/>
            <person name="Suzuki K.-i.T."/>
            <person name="Hayashi T."/>
            <person name="Toyoda A."/>
            <person name="Oliveira C."/>
            <person name="Osipova E."/>
            <person name="Leigh N.D."/>
            <person name="Simon A."/>
            <person name="Yun M.H."/>
        </authorList>
    </citation>
    <scope>NUCLEOTIDE SEQUENCE</scope>
    <source>
        <strain evidence="1">20211129_DDA</strain>
        <tissue evidence="1">Liver</tissue>
    </source>
</reference>
<proteinExistence type="predicted"/>
<dbReference type="Proteomes" id="UP001066276">
    <property type="component" value="Chromosome 10"/>
</dbReference>
<name>A0AAV7M3G5_PLEWA</name>
<comment type="caution">
    <text evidence="1">The sequence shown here is derived from an EMBL/GenBank/DDBJ whole genome shotgun (WGS) entry which is preliminary data.</text>
</comment>
<evidence type="ECO:0000313" key="2">
    <source>
        <dbReference type="Proteomes" id="UP001066276"/>
    </source>
</evidence>
<evidence type="ECO:0000313" key="1">
    <source>
        <dbReference type="EMBL" id="KAJ1097097.1"/>
    </source>
</evidence>
<protein>
    <submittedName>
        <fullName evidence="1">Uncharacterized protein</fullName>
    </submittedName>
</protein>